<proteinExistence type="predicted"/>
<gene>
    <name evidence="2" type="ORF">XE03_0420</name>
</gene>
<dbReference type="Pfam" id="PF00534">
    <property type="entry name" value="Glycos_transf_1"/>
    <property type="match status" value="1"/>
</dbReference>
<dbReference type="EMBL" id="LGGX01000002">
    <property type="protein sequence ID" value="KUK87901.1"/>
    <property type="molecule type" value="Genomic_DNA"/>
</dbReference>
<dbReference type="AlphaFoldDB" id="A0A101I359"/>
<name>A0A101I359_UNCT6</name>
<protein>
    <submittedName>
        <fullName evidence="2">Glycosyl transferase, group 1</fullName>
    </submittedName>
</protein>
<dbReference type="SUPFAM" id="SSF53756">
    <property type="entry name" value="UDP-Glycosyltransferase/glycogen phosphorylase"/>
    <property type="match status" value="1"/>
</dbReference>
<dbReference type="InterPro" id="IPR001296">
    <property type="entry name" value="Glyco_trans_1"/>
</dbReference>
<evidence type="ECO:0000313" key="3">
    <source>
        <dbReference type="Proteomes" id="UP000053467"/>
    </source>
</evidence>
<dbReference type="Gene3D" id="3.40.50.2000">
    <property type="entry name" value="Glycogen Phosphorylase B"/>
    <property type="match status" value="2"/>
</dbReference>
<reference evidence="3" key="1">
    <citation type="journal article" date="2015" name="MBio">
        <title>Genome-Resolved Metagenomic Analysis Reveals Roles for Candidate Phyla and Other Microbial Community Members in Biogeochemical Transformations in Oil Reservoirs.</title>
        <authorList>
            <person name="Hu P."/>
            <person name="Tom L."/>
            <person name="Singh A."/>
            <person name="Thomas B.C."/>
            <person name="Baker B.J."/>
            <person name="Piceno Y.M."/>
            <person name="Andersen G.L."/>
            <person name="Banfield J.F."/>
        </authorList>
    </citation>
    <scope>NUCLEOTIDE SEQUENCE [LARGE SCALE GENOMIC DNA]</scope>
</reference>
<dbReference type="GO" id="GO:0016757">
    <property type="term" value="F:glycosyltransferase activity"/>
    <property type="evidence" value="ECO:0007669"/>
    <property type="project" value="InterPro"/>
</dbReference>
<dbReference type="Proteomes" id="UP000053467">
    <property type="component" value="Unassembled WGS sequence"/>
</dbReference>
<dbReference type="PANTHER" id="PTHR12526">
    <property type="entry name" value="GLYCOSYLTRANSFERASE"/>
    <property type="match status" value="1"/>
</dbReference>
<evidence type="ECO:0000313" key="2">
    <source>
        <dbReference type="EMBL" id="KUK87901.1"/>
    </source>
</evidence>
<dbReference type="CDD" id="cd03801">
    <property type="entry name" value="GT4_PimA-like"/>
    <property type="match status" value="1"/>
</dbReference>
<comment type="caution">
    <text evidence="2">The sequence shown here is derived from an EMBL/GenBank/DDBJ whole genome shotgun (WGS) entry which is preliminary data.</text>
</comment>
<dbReference type="PANTHER" id="PTHR12526:SF630">
    <property type="entry name" value="GLYCOSYLTRANSFERASE"/>
    <property type="match status" value="1"/>
</dbReference>
<feature type="domain" description="Glycosyl transferase family 1" evidence="1">
    <location>
        <begin position="171"/>
        <end position="312"/>
    </location>
</feature>
<accession>A0A101I359</accession>
<keyword evidence="2" id="KW-0808">Transferase</keyword>
<organism evidence="2 3">
    <name type="scientific">candidate division TA06 bacterium 34_109</name>
    <dbReference type="NCBI Taxonomy" id="1635277"/>
    <lineage>
        <taxon>Bacteria</taxon>
        <taxon>Bacteria division TA06</taxon>
    </lineage>
</organism>
<evidence type="ECO:0000259" key="1">
    <source>
        <dbReference type="Pfam" id="PF00534"/>
    </source>
</evidence>
<sequence length="347" mass="40790">MKKVTFVDLSPYKGGAEISIEKLANTLNESFIIDFLVSDKKIWDLNKDINVVSLSFNKKSLLLTKSLVNIFLFLAEIIKNLKNVRVDSQILISNTFKSHVFVLFLKIFKKDFKWIIIERDMYENLFVKVLKRFLYKFSDDVIFNSNFLRKKYGMRRSKVLYNIVDRGSECKKDFKTFLYYGVPTYEKGYDRVFEVFEKINSLFKDTKLIIVKKGDSFFGKECKERILSFDLCFKSYDEIDTVLQESSFLLFFNRKTETFSRVVAESMSYGVIPIILKGNGMDDYVFNGYSGLVIESYDRDIILHRFVEFKKNFNLERISSNCKKVVEKNFSSEKIKKDFLDILGGKI</sequence>